<feature type="signal peptide" evidence="2">
    <location>
        <begin position="1"/>
        <end position="19"/>
    </location>
</feature>
<accession>A0AAV9XLZ5</accession>
<dbReference type="EMBL" id="JAVHJO010000002">
    <property type="protein sequence ID" value="KAK6543122.1"/>
    <property type="molecule type" value="Genomic_DNA"/>
</dbReference>
<dbReference type="SUPFAM" id="SSF53254">
    <property type="entry name" value="Phosphoglycerate mutase-like"/>
    <property type="match status" value="1"/>
</dbReference>
<dbReference type="InterPro" id="IPR000560">
    <property type="entry name" value="His_Pase_clade-2"/>
</dbReference>
<reference evidence="3 4" key="1">
    <citation type="submission" date="2019-10" db="EMBL/GenBank/DDBJ databases">
        <authorList>
            <person name="Palmer J.M."/>
        </authorList>
    </citation>
    <scope>NUCLEOTIDE SEQUENCE [LARGE SCALE GENOMIC DNA]</scope>
    <source>
        <strain evidence="3 4">TWF694</strain>
    </source>
</reference>
<dbReference type="CDD" id="cd07061">
    <property type="entry name" value="HP_HAP_like"/>
    <property type="match status" value="1"/>
</dbReference>
<dbReference type="Pfam" id="PF00328">
    <property type="entry name" value="His_Phos_2"/>
    <property type="match status" value="1"/>
</dbReference>
<dbReference type="GO" id="GO:0016791">
    <property type="term" value="F:phosphatase activity"/>
    <property type="evidence" value="ECO:0007669"/>
    <property type="project" value="TreeGrafter"/>
</dbReference>
<keyword evidence="4" id="KW-1185">Reference proteome</keyword>
<gene>
    <name evidence="3" type="ORF">TWF694_007042</name>
</gene>
<evidence type="ECO:0000313" key="4">
    <source>
        <dbReference type="Proteomes" id="UP001365542"/>
    </source>
</evidence>
<proteinExistence type="inferred from homology"/>
<dbReference type="Proteomes" id="UP001365542">
    <property type="component" value="Unassembled WGS sequence"/>
</dbReference>
<evidence type="ECO:0000256" key="2">
    <source>
        <dbReference type="SAM" id="SignalP"/>
    </source>
</evidence>
<name>A0AAV9XLZ5_9PEZI</name>
<dbReference type="Gene3D" id="3.40.50.1240">
    <property type="entry name" value="Phosphoglycerate mutase-like"/>
    <property type="match status" value="1"/>
</dbReference>
<comment type="similarity">
    <text evidence="1">Belongs to the histidine acid phosphatase family.</text>
</comment>
<dbReference type="InterPro" id="IPR029033">
    <property type="entry name" value="His_PPase_superfam"/>
</dbReference>
<dbReference type="PANTHER" id="PTHR11567:SF142">
    <property type="entry name" value="PHOSPHOGLYCERATE MUTASE-LIKE PROTEIN"/>
    <property type="match status" value="1"/>
</dbReference>
<dbReference type="AlphaFoldDB" id="A0AAV9XLZ5"/>
<evidence type="ECO:0000256" key="1">
    <source>
        <dbReference type="ARBA" id="ARBA00005375"/>
    </source>
</evidence>
<dbReference type="PANTHER" id="PTHR11567">
    <property type="entry name" value="ACID PHOSPHATASE-RELATED"/>
    <property type="match status" value="1"/>
</dbReference>
<comment type="caution">
    <text evidence="3">The sequence shown here is derived from an EMBL/GenBank/DDBJ whole genome shotgun (WGS) entry which is preliminary data.</text>
</comment>
<sequence>MKANLLALTFGISTSAAQAAETILGVYILSRHGDRTDKRHPPTKLTKLGYGQILASGEYFRSRYISSNATHRILGISSDEVVNSQINVVTTDDTVLMNSAQAFVQGLYPPIGTLASEKLRNGTVVGNVNGGYQLVPVHVLDNSAKNKEDTAWLQGTSGCTNAIKDSENYKSSKEFEDVKSQTEGFYHSLESVWSDSFTSEQSDFTNAYSIYDAVNYALIHNETIPSSELLTTEAVFQLRTLADKQQWGHAFNESAPVRAIAGSTFAADVISHLENVIESKGRNSKLAFNSTHTAHSFHSSVSHSSLLSILTFTVFQTTVPPSHSSYSPTKA</sequence>
<keyword evidence="2" id="KW-0732">Signal</keyword>
<evidence type="ECO:0000313" key="3">
    <source>
        <dbReference type="EMBL" id="KAK6543122.1"/>
    </source>
</evidence>
<dbReference type="InterPro" id="IPR050645">
    <property type="entry name" value="Histidine_acid_phosphatase"/>
</dbReference>
<feature type="chain" id="PRO_5043339806" description="Acid phosphatase" evidence="2">
    <location>
        <begin position="20"/>
        <end position="331"/>
    </location>
</feature>
<evidence type="ECO:0008006" key="5">
    <source>
        <dbReference type="Google" id="ProtNLM"/>
    </source>
</evidence>
<organism evidence="3 4">
    <name type="scientific">Orbilia ellipsospora</name>
    <dbReference type="NCBI Taxonomy" id="2528407"/>
    <lineage>
        <taxon>Eukaryota</taxon>
        <taxon>Fungi</taxon>
        <taxon>Dikarya</taxon>
        <taxon>Ascomycota</taxon>
        <taxon>Pezizomycotina</taxon>
        <taxon>Orbiliomycetes</taxon>
        <taxon>Orbiliales</taxon>
        <taxon>Orbiliaceae</taxon>
        <taxon>Orbilia</taxon>
    </lineage>
</organism>
<protein>
    <recommendedName>
        <fullName evidence="5">Acid phosphatase</fullName>
    </recommendedName>
</protein>